<dbReference type="InterPro" id="IPR030392">
    <property type="entry name" value="S74_ICA"/>
</dbReference>
<accession>A0A4R1Q4F2</accession>
<dbReference type="RefSeq" id="WP_132074058.1">
    <property type="nucleotide sequence ID" value="NZ_SLUI01000001.1"/>
</dbReference>
<reference evidence="3 4" key="1">
    <citation type="submission" date="2019-03" db="EMBL/GenBank/DDBJ databases">
        <title>Genomic Encyclopedia of Type Strains, Phase IV (KMG-IV): sequencing the most valuable type-strain genomes for metagenomic binning, comparative biology and taxonomic classification.</title>
        <authorList>
            <person name="Goeker M."/>
        </authorList>
    </citation>
    <scope>NUCLEOTIDE SEQUENCE [LARGE SCALE GENOMIC DNA]</scope>
    <source>
        <strain evidence="3 4">DSM 15969</strain>
    </source>
</reference>
<evidence type="ECO:0000256" key="1">
    <source>
        <dbReference type="SAM" id="Coils"/>
    </source>
</evidence>
<dbReference type="EMBL" id="SLUI01000001">
    <property type="protein sequence ID" value="TCL39954.1"/>
    <property type="molecule type" value="Genomic_DNA"/>
</dbReference>
<name>A0A4R1Q4F2_9FIRM</name>
<keyword evidence="4" id="KW-1185">Reference proteome</keyword>
<dbReference type="InterPro" id="IPR044914">
    <property type="entry name" value="Endosialidase_C_dom_sf"/>
</dbReference>
<dbReference type="Proteomes" id="UP000295063">
    <property type="component" value="Unassembled WGS sequence"/>
</dbReference>
<evidence type="ECO:0000313" key="4">
    <source>
        <dbReference type="Proteomes" id="UP000295063"/>
    </source>
</evidence>
<organism evidence="3 4">
    <name type="scientific">Anaerospora hongkongensis</name>
    <dbReference type="NCBI Taxonomy" id="244830"/>
    <lineage>
        <taxon>Bacteria</taxon>
        <taxon>Bacillati</taxon>
        <taxon>Bacillota</taxon>
        <taxon>Negativicutes</taxon>
        <taxon>Selenomonadales</taxon>
        <taxon>Sporomusaceae</taxon>
        <taxon>Anaerospora</taxon>
    </lineage>
</organism>
<feature type="domain" description="Peptidase S74" evidence="2">
    <location>
        <begin position="1324"/>
        <end position="1523"/>
    </location>
</feature>
<comment type="caution">
    <text evidence="3">The sequence shown here is derived from an EMBL/GenBank/DDBJ whole genome shotgun (WGS) entry which is preliminary data.</text>
</comment>
<dbReference type="Gene3D" id="4.10.1090.10">
    <property type="entry name" value="Endosialidase, domain 4"/>
    <property type="match status" value="1"/>
</dbReference>
<protein>
    <submittedName>
        <fullName evidence="3">Endosialidase-like protein</fullName>
    </submittedName>
</protein>
<proteinExistence type="predicted"/>
<dbReference type="Pfam" id="PF13884">
    <property type="entry name" value="Peptidase_S74"/>
    <property type="match status" value="1"/>
</dbReference>
<dbReference type="PROSITE" id="PS51688">
    <property type="entry name" value="ICA"/>
    <property type="match status" value="1"/>
</dbReference>
<dbReference type="OrthoDB" id="6502305at2"/>
<feature type="coiled-coil region" evidence="1">
    <location>
        <begin position="1502"/>
        <end position="1529"/>
    </location>
</feature>
<sequence length="1530" mass="164684">MNWNKLPAFIDDALTTLTSLWSSKKINDEIENVKSHIDEHSARVDNPHAVTASQVGAETPSGAQAKVNVVQANLTNHTERTDNPHMVTAAQVGAETPTGAQAKANAVQVNLATHIATGTHSFVTGVSDKPTTLAGYGISNAYTKTEMTNLLAAKASLAATLAGYGITDAYTKPQTDANIAAAVAALVNSAPETLNTINELANAINDDPNFASTMLNLVGTKLNASDVVASAAANKVLRLDANGKFPWAVLANVPSSFTPAAHNQAWSTITSTPTTLDGYGITDAYTKAALDVVTNNHLNSTTAHAAMNITNAPGSIVKSVNVQNAVDELANYNGFAATQIGAEQGELGVEIKGRTLVNLLGKDGNFEVDTDGNGMADGWGLGSTAHWSTTALDTDAYIGTKSQKLVGSGNGSYTSIAKNYAISASKYYVLLANVKSPNATVCYTRFGSDSGGLTFAAHQISSSWSTICRKLNPTIDATMVQFYTAQATPNTNTFYFDGARLYEISQAEFNAIDSMTADQVAAKYPYVDSVQFKKDVLVTQIGKNLIPAFNSGEWTLHANAVVNSAYNLTLNATTISQVSRVPVSLKPNTNYVLSGTATGGNSRFVVQTVKADGSSNYFTLVNTYSSLPFTTPTDFVSASVFITNDTTTSGTFTFTNPQLELGSTATAFEPQVKSYAHTPMQIADGESVWLTPNTSVYKEVWKKNVQLPENSSSIAGVDVSYTGAKRVLMHVSTKFITDSEVVVKYDGKPLTHTTQLGNTWNAGDMSRIHTDIELGISVYDIDSGWNSSFTPTIAEIKAYFYGWKMCASDGGTYVSGTKYWKKITDGTGITSTLPTASYSGYTPYVLHYKLATPVYHINYYNNDPTKPIMSAGSVINIPQGVTQIEQRNGVVWREKSNPKLYSSAYYINSSGLGSLLAYRPKLYLACFKNGIVDITWNTHASDTLEYYTAQSNYDTTAIYTVTYEQLDKYLYAVDTFAIDNPVPTRQRNFALDSTEQKIAYFKINPVDLVGATANQHPKTLADYGILDAYTKDIVDAAINTKLNSSNSLANGTVYKYRDVTAYHLSGTTTGTVKIMLPTSWLSTTLVLSIEGWSSAGTNVSHWDATVSGYTQGSGNWILTAATLHPNCPFSSVRFGYDSVAGKCCILLGTATTAWDNIKIVVEAFIGNSNVASYGAGWNISVITDESSITNIVTPTVKTLATIENPVFINTTAINNSSGNPTLNFRRSSIFTANSTLGYLAFYGGNDVSASDVQYAGIYATTTGYTAGAESGALVFLTRSSGAVSSKFVVDSGSARPYTDNSLTLGTSGARWSQIYAVSATINTSDRNAKKDITDLDLGLDFINSLRPVEFKYKVRQNEVASEQCGVETVEIEPERTEIQEVSPAIYETVEVSPAIYSTIEIIPAEYDEEGNLITEAVTETILEKEAVVEQRLVSAVVTEDVMIPAVTEERPVYKEVVIPLPGVRTHAGLIAQEVEEALNGKDVGIFTVDEQGNYGLRYEEFIAPLIKAVQELSAKVERLERQQQKEELSL</sequence>
<gene>
    <name evidence="3" type="ORF">EV210_101152</name>
</gene>
<evidence type="ECO:0000259" key="2">
    <source>
        <dbReference type="PROSITE" id="PS51688"/>
    </source>
</evidence>
<evidence type="ECO:0000313" key="3">
    <source>
        <dbReference type="EMBL" id="TCL39954.1"/>
    </source>
</evidence>
<keyword evidence="1" id="KW-0175">Coiled coil</keyword>